<evidence type="ECO:0000256" key="1">
    <source>
        <dbReference type="PIRSR" id="PIRSR001220-1"/>
    </source>
</evidence>
<dbReference type="AlphaFoldDB" id="A0A1N7NFH1"/>
<feature type="binding site" evidence="2">
    <location>
        <begin position="97"/>
        <end position="98"/>
    </location>
    <ligand>
        <name>substrate</name>
    </ligand>
</feature>
<dbReference type="Pfam" id="PF17763">
    <property type="entry name" value="Asparaginase_C"/>
    <property type="match status" value="1"/>
</dbReference>
<reference evidence="5 6" key="1">
    <citation type="submission" date="2017-01" db="EMBL/GenBank/DDBJ databases">
        <authorList>
            <person name="Mah S.A."/>
            <person name="Swanson W.J."/>
            <person name="Moy G.W."/>
            <person name="Vacquier V.D."/>
        </authorList>
    </citation>
    <scope>NUCLEOTIDE SEQUENCE [LARGE SCALE GENOMIC DNA]</scope>
    <source>
        <strain evidence="5 6">DSM 11589</strain>
    </source>
</reference>
<proteinExistence type="predicted"/>
<dbReference type="SUPFAM" id="SSF51110">
    <property type="entry name" value="alpha-D-mannose-specific plant lectins"/>
    <property type="match status" value="1"/>
</dbReference>
<dbReference type="Gene3D" id="3.40.50.40">
    <property type="match status" value="1"/>
</dbReference>
<accession>A0A1N7NFH1</accession>
<dbReference type="SFLD" id="SFLDS00057">
    <property type="entry name" value="Glutaminase/Asparaginase"/>
    <property type="match status" value="1"/>
</dbReference>
<evidence type="ECO:0000256" key="2">
    <source>
        <dbReference type="PIRSR" id="PIRSR001220-2"/>
    </source>
</evidence>
<dbReference type="PIRSF" id="PIRSF500176">
    <property type="entry name" value="L_ASNase"/>
    <property type="match status" value="1"/>
</dbReference>
<evidence type="ECO:0000259" key="4">
    <source>
        <dbReference type="PROSITE" id="PS50927"/>
    </source>
</evidence>
<dbReference type="InterPro" id="IPR027475">
    <property type="entry name" value="Asparaginase/glutaminase_AS2"/>
</dbReference>
<dbReference type="InterPro" id="IPR027474">
    <property type="entry name" value="L-asparaginase_N"/>
</dbReference>
<dbReference type="Pfam" id="PF00710">
    <property type="entry name" value="Asparaginase"/>
    <property type="match status" value="1"/>
</dbReference>
<evidence type="ECO:0000256" key="3">
    <source>
        <dbReference type="PROSITE-ProRule" id="PRU10100"/>
    </source>
</evidence>
<evidence type="ECO:0000313" key="5">
    <source>
        <dbReference type="EMBL" id="SIS97022.1"/>
    </source>
</evidence>
<dbReference type="STRING" id="80876.SAMN05421779_10581"/>
<feature type="active site" description="O-isoaspartyl threonine intermediate" evidence="1">
    <location>
        <position position="11"/>
    </location>
</feature>
<gene>
    <name evidence="5" type="ORF">SAMN05421779_10581</name>
</gene>
<name>A0A1N7NFH1_9PROT</name>
<dbReference type="InterPro" id="IPR040919">
    <property type="entry name" value="Asparaginase_C"/>
</dbReference>
<dbReference type="Proteomes" id="UP000185678">
    <property type="component" value="Unassembled WGS sequence"/>
</dbReference>
<dbReference type="PROSITE" id="PS00917">
    <property type="entry name" value="ASN_GLN_ASE_2"/>
    <property type="match status" value="1"/>
</dbReference>
<dbReference type="InterPro" id="IPR027473">
    <property type="entry name" value="L-asparaginase_C"/>
</dbReference>
<keyword evidence="6" id="KW-1185">Reference proteome</keyword>
<dbReference type="PANTHER" id="PTHR11707:SF28">
    <property type="entry name" value="60 KDA LYSOPHOSPHOLIPASE"/>
    <property type="match status" value="1"/>
</dbReference>
<feature type="binding site" evidence="2">
    <location>
        <position position="66"/>
    </location>
    <ligand>
        <name>substrate</name>
    </ligand>
</feature>
<dbReference type="PANTHER" id="PTHR11707">
    <property type="entry name" value="L-ASPARAGINASE"/>
    <property type="match status" value="1"/>
</dbReference>
<dbReference type="GO" id="GO:0004067">
    <property type="term" value="F:asparaginase activity"/>
    <property type="evidence" value="ECO:0007669"/>
    <property type="project" value="UniProtKB-UniRule"/>
</dbReference>
<dbReference type="InterPro" id="IPR006034">
    <property type="entry name" value="Asparaginase/glutaminase-like"/>
</dbReference>
<dbReference type="Gene3D" id="3.40.50.1170">
    <property type="entry name" value="L-asparaginase, N-terminal domain"/>
    <property type="match status" value="1"/>
</dbReference>
<feature type="active site" evidence="3">
    <location>
        <position position="97"/>
    </location>
</feature>
<dbReference type="PRINTS" id="PR00139">
    <property type="entry name" value="ASNGLNASE"/>
</dbReference>
<dbReference type="InterPro" id="IPR001480">
    <property type="entry name" value="Bulb-type_lectin_dom"/>
</dbReference>
<dbReference type="PROSITE" id="PS51732">
    <property type="entry name" value="ASN_GLN_ASE_3"/>
    <property type="match status" value="1"/>
</dbReference>
<dbReference type="RefSeq" id="WP_076401023.1">
    <property type="nucleotide sequence ID" value="NZ_FTOA01000005.1"/>
</dbReference>
<dbReference type="Gene3D" id="2.90.10.10">
    <property type="entry name" value="Bulb-type lectin domain"/>
    <property type="match status" value="1"/>
</dbReference>
<dbReference type="InterPro" id="IPR036152">
    <property type="entry name" value="Asp/glu_Ase-like_sf"/>
</dbReference>
<dbReference type="PIRSF" id="PIRSF001220">
    <property type="entry name" value="L-ASNase_gatD"/>
    <property type="match status" value="1"/>
</dbReference>
<feature type="domain" description="Bulb-type lectin" evidence="4">
    <location>
        <begin position="404"/>
        <end position="524"/>
    </location>
</feature>
<dbReference type="EMBL" id="FTOA01000005">
    <property type="protein sequence ID" value="SIS97022.1"/>
    <property type="molecule type" value="Genomic_DNA"/>
</dbReference>
<dbReference type="InterPro" id="IPR036426">
    <property type="entry name" value="Bulb-type_lectin_dom_sf"/>
</dbReference>
<dbReference type="InterPro" id="IPR037152">
    <property type="entry name" value="L-asparaginase_N_sf"/>
</dbReference>
<sequence>MQIAVLNTGGTISCVGTPLAPMSAEQFKTACQTYLDPVIAQSYPDVTLTYVTDLSFPESSSGTLDSTNLQPTDWCLLASYLLGIYSTYDAFIVLHGTDTMDFTGTALPFLLSAFDANGIATAVISKPIILTGSQLPMFYQGPDQNAPSGLLYNTDAFQNVCGAVAAAQTGTPEVCVYFHGSLFRGNRAVKTNANQFAAFSSPNYPALAECGITFDLVPDTILPGPVMPAVSLDTPAVVAQVQAQLTAITAAINSMPVMQFNAVPAWYQTSPAQAMLAKLITACVGEGIKGLVLESYGEGNFPSGNPNQPSQGAIYQALDSANAAGVVIVDCTQVLQGTVNNSAYAAGAWLPAVGALSPADMTPMAALAKLMILLAAQQHNGWSLATVKILLQSSLLGEMTSVNRLDSRVNDVLLPGQSISALDGSATLINDAVLGPRLLSSTGTVLWSALGASTPADPLPGRLVMQNDGNLVLYSRNTVPLWATNTGIYGGASSVLTLSGSMSNSTLTLQVYDYQHHKVTATLYSQS</sequence>
<dbReference type="PROSITE" id="PS50927">
    <property type="entry name" value="BULB_LECTIN"/>
    <property type="match status" value="1"/>
</dbReference>
<evidence type="ECO:0000313" key="6">
    <source>
        <dbReference type="Proteomes" id="UP000185678"/>
    </source>
</evidence>
<dbReference type="SUPFAM" id="SSF53774">
    <property type="entry name" value="Glutaminase/Asparaginase"/>
    <property type="match status" value="1"/>
</dbReference>
<dbReference type="SMART" id="SM00870">
    <property type="entry name" value="Asparaginase"/>
    <property type="match status" value="1"/>
</dbReference>
<organism evidence="5 6">
    <name type="scientific">Insolitispirillum peregrinum</name>
    <dbReference type="NCBI Taxonomy" id="80876"/>
    <lineage>
        <taxon>Bacteria</taxon>
        <taxon>Pseudomonadati</taxon>
        <taxon>Pseudomonadota</taxon>
        <taxon>Alphaproteobacteria</taxon>
        <taxon>Rhodospirillales</taxon>
        <taxon>Novispirillaceae</taxon>
        <taxon>Insolitispirillum</taxon>
    </lineage>
</organism>
<protein>
    <submittedName>
        <fullName evidence="5">L-asparaginase</fullName>
    </submittedName>
</protein>